<proteinExistence type="predicted"/>
<evidence type="ECO:0000313" key="2">
    <source>
        <dbReference type="Proteomes" id="UP000001662"/>
    </source>
</evidence>
<dbReference type="KEGG" id="csh:Closa_1431"/>
<accession>D9R957</accession>
<dbReference type="InterPro" id="IPR011041">
    <property type="entry name" value="Quinoprot_gluc/sorb_DH_b-prop"/>
</dbReference>
<reference evidence="1" key="1">
    <citation type="submission" date="2010-07" db="EMBL/GenBank/DDBJ databases">
        <title>Complete sequence of Clostridium saccharolyticum WM1.</title>
        <authorList>
            <consortium name="US DOE Joint Genome Institute"/>
            <person name="Lucas S."/>
            <person name="Copeland A."/>
            <person name="Lapidus A."/>
            <person name="Cheng J.-F."/>
            <person name="Bruce D."/>
            <person name="Goodwin L."/>
            <person name="Pitluck S."/>
            <person name="Chertkov O."/>
            <person name="Detter J.C."/>
            <person name="Han C."/>
            <person name="Tapia R."/>
            <person name="Land M."/>
            <person name="Hauser L."/>
            <person name="Chang Y.-J."/>
            <person name="Jeffries C."/>
            <person name="Kyrpides N."/>
            <person name="Ivanova N."/>
            <person name="Mikhailova N."/>
            <person name="Mouttaki H."/>
            <person name="Lin L."/>
            <person name="Zhou J."/>
            <person name="Hemme C.L."/>
            <person name="Woyke T."/>
        </authorList>
    </citation>
    <scope>NUCLEOTIDE SEQUENCE [LARGE SCALE GENOMIC DNA]</scope>
    <source>
        <strain evidence="1">WM1</strain>
    </source>
</reference>
<dbReference type="SUPFAM" id="SSF50952">
    <property type="entry name" value="Soluble quinoprotein glucose dehydrogenase"/>
    <property type="match status" value="1"/>
</dbReference>
<evidence type="ECO:0000313" key="1">
    <source>
        <dbReference type="EMBL" id="ADL04032.1"/>
    </source>
</evidence>
<dbReference type="Proteomes" id="UP000001662">
    <property type="component" value="Chromosome"/>
</dbReference>
<organism evidence="1 2">
    <name type="scientific">Lacrimispora saccharolytica (strain ATCC 35040 / DSM 2544 / NRCC 2533 / WM1)</name>
    <name type="common">Clostridium saccharolyticum</name>
    <dbReference type="NCBI Taxonomy" id="610130"/>
    <lineage>
        <taxon>Bacteria</taxon>
        <taxon>Bacillati</taxon>
        <taxon>Bacillota</taxon>
        <taxon>Clostridia</taxon>
        <taxon>Lachnospirales</taxon>
        <taxon>Lachnospiraceae</taxon>
        <taxon>Lacrimispora</taxon>
    </lineage>
</organism>
<gene>
    <name evidence="1" type="ordered locus">Closa_1431</name>
</gene>
<sequence>MKRYLNPFDIYVEPDFSISVFASELNSPGSILITDNNKMYITDTGELTGEPKLLLYENGKFESIAEGFNTPITGITYRFGKIFVSHRGSITIVDENGTQKNIVQGLPCQGDFPNSNVTFRSDNRLFFGIGTATNSGVVGLDNKWVINHPYFHDKPGDNIIVFGQNFESYNYINHSKEPVLTGAFSSFGEMNFPYEQKKGTLLASGSILSCNPDGTDIQLYAWGFRNISSLNFGYYDRLFACNNGYDERGSRPIANASDDFYHVEPGVWYGWPDFSAGMPVTSPKFDTIYNQKIELLISNPPNIPPRPITTFPNGTNLKGFLVNEYREFGNIGDIFITEYGGTTIKQQYYGRKISKINTISGETTTFAMNKSGNSLYSTTGGFGRPSDLAFDTEGDLYVIDSGINNLNNSHCLLSNTGVIWKISRER</sequence>
<dbReference type="InterPro" id="IPR011042">
    <property type="entry name" value="6-blade_b-propeller_TolB-like"/>
</dbReference>
<dbReference type="Gene3D" id="2.120.10.30">
    <property type="entry name" value="TolB, C-terminal domain"/>
    <property type="match status" value="1"/>
</dbReference>
<dbReference type="EMBL" id="CP002109">
    <property type="protein sequence ID" value="ADL04032.1"/>
    <property type="molecule type" value="Genomic_DNA"/>
</dbReference>
<dbReference type="eggNOG" id="COG2133">
    <property type="taxonomic scope" value="Bacteria"/>
</dbReference>
<dbReference type="HOGENOM" id="CLU_030947_0_0_9"/>
<dbReference type="RefSeq" id="WP_013272123.1">
    <property type="nucleotide sequence ID" value="NC_014376.1"/>
</dbReference>
<name>D9R957_LACSW</name>
<dbReference type="AlphaFoldDB" id="D9R957"/>
<dbReference type="PaxDb" id="610130-Closa_1431"/>
<dbReference type="STRING" id="610130.Closa_1431"/>
<dbReference type="OrthoDB" id="9770043at2"/>
<protein>
    <submittedName>
        <fullName evidence="1">NHL repeat containing protein</fullName>
    </submittedName>
</protein>
<keyword evidence="2" id="KW-1185">Reference proteome</keyword>